<dbReference type="PROSITE" id="PS50052">
    <property type="entry name" value="GUANYLATE_KINASE_2"/>
    <property type="match status" value="1"/>
</dbReference>
<feature type="region of interest" description="Disordered" evidence="4">
    <location>
        <begin position="216"/>
        <end position="246"/>
    </location>
</feature>
<evidence type="ECO:0000259" key="5">
    <source>
        <dbReference type="PROSITE" id="PS50052"/>
    </source>
</evidence>
<reference evidence="6 7" key="1">
    <citation type="submission" date="2016-05" db="EMBL/GenBank/DDBJ databases">
        <title>A degradative enzymes factory behind the ericoid mycorrhizal symbiosis.</title>
        <authorList>
            <consortium name="DOE Joint Genome Institute"/>
            <person name="Martino E."/>
            <person name="Morin E."/>
            <person name="Grelet G."/>
            <person name="Kuo A."/>
            <person name="Kohler A."/>
            <person name="Daghino S."/>
            <person name="Barry K."/>
            <person name="Choi C."/>
            <person name="Cichocki N."/>
            <person name="Clum A."/>
            <person name="Copeland A."/>
            <person name="Hainaut M."/>
            <person name="Haridas S."/>
            <person name="Labutti K."/>
            <person name="Lindquist E."/>
            <person name="Lipzen A."/>
            <person name="Khouja H.-R."/>
            <person name="Murat C."/>
            <person name="Ohm R."/>
            <person name="Olson A."/>
            <person name="Spatafora J."/>
            <person name="Veneault-Fourrey C."/>
            <person name="Henrissat B."/>
            <person name="Grigoriev I."/>
            <person name="Martin F."/>
            <person name="Perotto S."/>
        </authorList>
    </citation>
    <scope>NUCLEOTIDE SEQUENCE [LARGE SCALE GENOMIC DNA]</scope>
    <source>
        <strain evidence="6 7">UAMH 7357</strain>
    </source>
</reference>
<evidence type="ECO:0000313" key="6">
    <source>
        <dbReference type="EMBL" id="PMD28275.1"/>
    </source>
</evidence>
<proteinExistence type="predicted"/>
<evidence type="ECO:0000256" key="3">
    <source>
        <dbReference type="ARBA" id="ARBA00022840"/>
    </source>
</evidence>
<evidence type="ECO:0000256" key="2">
    <source>
        <dbReference type="ARBA" id="ARBA00022741"/>
    </source>
</evidence>
<dbReference type="PANTHER" id="PTHR13265:SF0">
    <property type="entry name" value="HPR1"/>
    <property type="match status" value="1"/>
</dbReference>
<evidence type="ECO:0000256" key="1">
    <source>
        <dbReference type="ARBA" id="ARBA00012961"/>
    </source>
</evidence>
<dbReference type="GO" id="GO:0000445">
    <property type="term" value="C:THO complex part of transcription export complex"/>
    <property type="evidence" value="ECO:0007669"/>
    <property type="project" value="TreeGrafter"/>
</dbReference>
<dbReference type="GO" id="GO:0005524">
    <property type="term" value="F:ATP binding"/>
    <property type="evidence" value="ECO:0007669"/>
    <property type="project" value="UniProtKB-KW"/>
</dbReference>
<dbReference type="Pfam" id="PF00625">
    <property type="entry name" value="Guanylate_kin"/>
    <property type="match status" value="1"/>
</dbReference>
<dbReference type="InterPro" id="IPR021861">
    <property type="entry name" value="THO_THOC1"/>
</dbReference>
<dbReference type="InterPro" id="IPR027417">
    <property type="entry name" value="P-loop_NTPase"/>
</dbReference>
<evidence type="ECO:0000256" key="4">
    <source>
        <dbReference type="SAM" id="MobiDB-lite"/>
    </source>
</evidence>
<keyword evidence="3" id="KW-0067">ATP-binding</keyword>
<feature type="region of interest" description="Disordered" evidence="4">
    <location>
        <begin position="796"/>
        <end position="858"/>
    </location>
</feature>
<dbReference type="STRING" id="1745343.A0A2J6QPT2"/>
<dbReference type="PROSITE" id="PS00856">
    <property type="entry name" value="GUANYLATE_KINASE_1"/>
    <property type="match status" value="1"/>
</dbReference>
<feature type="region of interest" description="Disordered" evidence="4">
    <location>
        <begin position="311"/>
        <end position="333"/>
    </location>
</feature>
<dbReference type="OrthoDB" id="10257415at2759"/>
<dbReference type="AlphaFoldDB" id="A0A2J6QPT2"/>
<feature type="compositionally biased region" description="Polar residues" evidence="4">
    <location>
        <begin position="233"/>
        <end position="246"/>
    </location>
</feature>
<dbReference type="Proteomes" id="UP000235672">
    <property type="component" value="Unassembled WGS sequence"/>
</dbReference>
<dbReference type="SUPFAM" id="SSF52540">
    <property type="entry name" value="P-loop containing nucleoside triphosphate hydrolases"/>
    <property type="match status" value="1"/>
</dbReference>
<evidence type="ECO:0000313" key="7">
    <source>
        <dbReference type="Proteomes" id="UP000235672"/>
    </source>
</evidence>
<dbReference type="NCBIfam" id="TIGR03263">
    <property type="entry name" value="guanyl_kin"/>
    <property type="match status" value="1"/>
</dbReference>
<dbReference type="InterPro" id="IPR008144">
    <property type="entry name" value="Guanylate_kin-like_dom"/>
</dbReference>
<dbReference type="InterPro" id="IPR017665">
    <property type="entry name" value="Guanylate_kinase"/>
</dbReference>
<dbReference type="Gene3D" id="3.40.50.300">
    <property type="entry name" value="P-loop containing nucleotide triphosphate hydrolases"/>
    <property type="match status" value="1"/>
</dbReference>
<dbReference type="FunFam" id="3.30.63.10:FF:000002">
    <property type="entry name" value="Guanylate kinase 1"/>
    <property type="match status" value="1"/>
</dbReference>
<keyword evidence="7" id="KW-1185">Reference proteome</keyword>
<gene>
    <name evidence="6" type="ORF">NA56DRAFT_7019</name>
</gene>
<dbReference type="PANTHER" id="PTHR13265">
    <property type="entry name" value="THO COMPLEX SUBUNIT 1"/>
    <property type="match status" value="1"/>
</dbReference>
<dbReference type="EMBL" id="KZ613464">
    <property type="protein sequence ID" value="PMD28275.1"/>
    <property type="molecule type" value="Genomic_DNA"/>
</dbReference>
<dbReference type="EC" id="2.7.4.8" evidence="1"/>
<dbReference type="InterPro" id="IPR020590">
    <property type="entry name" value="Guanylate_kinase_CS"/>
</dbReference>
<organism evidence="6 7">
    <name type="scientific">Hyaloscypha hepaticicola</name>
    <dbReference type="NCBI Taxonomy" id="2082293"/>
    <lineage>
        <taxon>Eukaryota</taxon>
        <taxon>Fungi</taxon>
        <taxon>Dikarya</taxon>
        <taxon>Ascomycota</taxon>
        <taxon>Pezizomycotina</taxon>
        <taxon>Leotiomycetes</taxon>
        <taxon>Helotiales</taxon>
        <taxon>Hyaloscyphaceae</taxon>
        <taxon>Hyaloscypha</taxon>
    </lineage>
</organism>
<dbReference type="GO" id="GO:0004385">
    <property type="term" value="F:GMP kinase activity"/>
    <property type="evidence" value="ECO:0007669"/>
    <property type="project" value="UniProtKB-EC"/>
</dbReference>
<dbReference type="Pfam" id="PF11957">
    <property type="entry name" value="efThoc1"/>
    <property type="match status" value="1"/>
</dbReference>
<dbReference type="SMART" id="SM00072">
    <property type="entry name" value="GuKc"/>
    <property type="match status" value="1"/>
</dbReference>
<dbReference type="GO" id="GO:0006406">
    <property type="term" value="P:mRNA export from nucleus"/>
    <property type="evidence" value="ECO:0007669"/>
    <property type="project" value="TreeGrafter"/>
</dbReference>
<sequence>MAGHGVQAVEDFGRLLEEMLEAASAIKRTNTIEPPLNKTDLADLFEQVPLVFSPTSSLESRKHIIETAARDAFNNLLATTTIDAPEFVKLWNLLDIISILSDDEQTEPGLLFWLVEELLDSQTIAGCRKIFDFLDSRRERITAKHFSQKNLVILRSCNELLRRLSRAEDTAFCGRVFIFLFQSFPLGDKSSVNLRGEYHIENVTTFDALPAKEVAPEEMEVDSEPKDTKKAINGTSRKTGDETSNASKSVAFSKADDVLSADELYPIFWALQQNFSQPKRLFDPATFAEFKTGLEATMAMFIKVQGETIGRPTKTAEDSKRGTKRKRGQGDDDLANAFNPKYLTSRDLFELEISDLSFRRHIVVQILIIMDFLLSLSIKAKEKLAKASLPQNANKSVMYADQILSEEDARWASDMKRDIAKYLMKDFEGPFFLRCVETVISRDKNWARWKIENCPSFARDSVTPQEYLQAKNSARQATTRKRSRGNNWAALDLSFLSQGDTRNGLERLKDSSRYQLPSYKTFQTKIELDDMDIDMARDDEAKNAAVESKASKSWRALRIASGSKLVAFDKIESSDKIDDIFRDEGKLEEPATNGEAVDSEETMILKDRRPIVISGPSGVGKGTLVTMLMDKHAKVLGKKASHTTRQPREGEVHGQHYFFVKKEEYDIMRDGDQFIEYNNFNGNDYGTSKKVVEGIIASGKIPVMEMDMHGIQQLKDNGYPARFIFIAPPELTELQRRLQGRGSDDEATIEKRLEIAQRELEQAKTEGFHDKILVNDDLATTYKQLENYIFGIEETDEEPSQLTSNEDKSKLAESANTEIEMVDTEAPEPEVPTKVDISGTDIAKATAEESAVAEGETS</sequence>
<protein>
    <recommendedName>
        <fullName evidence="1">guanylate kinase</fullName>
        <ecNumber evidence="1">2.7.4.8</ecNumber>
    </recommendedName>
</protein>
<accession>A0A2J6QPT2</accession>
<dbReference type="CDD" id="cd00071">
    <property type="entry name" value="GMPK"/>
    <property type="match status" value="1"/>
</dbReference>
<dbReference type="Gene3D" id="3.30.63.10">
    <property type="entry name" value="Guanylate Kinase phosphate binding domain"/>
    <property type="match status" value="1"/>
</dbReference>
<keyword evidence="2" id="KW-0547">Nucleotide-binding</keyword>
<feature type="domain" description="Guanylate kinase-like" evidence="5">
    <location>
        <begin position="608"/>
        <end position="790"/>
    </location>
</feature>
<name>A0A2J6QPT2_9HELO</name>
<dbReference type="InterPro" id="IPR008145">
    <property type="entry name" value="GK/Ca_channel_bsu"/>
</dbReference>